<name>W1J1B1_9GAMM</name>
<evidence type="ECO:0000313" key="1">
    <source>
        <dbReference type="EMBL" id="CDL83661.1"/>
    </source>
</evidence>
<accession>W1J1B1</accession>
<organism evidence="1 2">
    <name type="scientific">Xenorhabdus cabanillasii JM26</name>
    <dbReference type="NCBI Taxonomy" id="1427517"/>
    <lineage>
        <taxon>Bacteria</taxon>
        <taxon>Pseudomonadati</taxon>
        <taxon>Pseudomonadota</taxon>
        <taxon>Gammaproteobacteria</taxon>
        <taxon>Enterobacterales</taxon>
        <taxon>Morganellaceae</taxon>
        <taxon>Xenorhabdus</taxon>
    </lineage>
</organism>
<proteinExistence type="predicted"/>
<evidence type="ECO:0000313" key="2">
    <source>
        <dbReference type="Proteomes" id="UP000019197"/>
    </source>
</evidence>
<dbReference type="Proteomes" id="UP000019197">
    <property type="component" value="Unassembled WGS sequence"/>
</dbReference>
<dbReference type="EMBL" id="CBXE010000099">
    <property type="protein sequence ID" value="CDL83661.1"/>
    <property type="molecule type" value="Genomic_DNA"/>
</dbReference>
<dbReference type="AlphaFoldDB" id="W1J1B1"/>
<reference evidence="1 2" key="1">
    <citation type="submission" date="2013-11" db="EMBL/GenBank/DDBJ databases">
        <title>Draft genome sequence and annotation of the entomopathogenic bacterium, Xenorhabdus cabanillasi strain JM26.</title>
        <authorList>
            <person name="Gualtieri M."/>
            <person name="Ogier J.C."/>
            <person name="Pages S."/>
            <person name="Givaudan A."/>
            <person name="Gaudriault S."/>
        </authorList>
    </citation>
    <scope>NUCLEOTIDE SEQUENCE [LARGE SCALE GENOMIC DNA]</scope>
    <source>
        <strain evidence="1 2">JM26</strain>
    </source>
</reference>
<protein>
    <submittedName>
        <fullName evidence="1">Uncharacterized protein</fullName>
    </submittedName>
</protein>
<sequence>MVPNVFCCEIVETLGTYLYFSYPIDIGNVFKTAYTLSRYHSFTFSRCLMDNSGET</sequence>
<comment type="caution">
    <text evidence="1">The sequence shown here is derived from an EMBL/GenBank/DDBJ whole genome shotgun (WGS) entry which is preliminary data.</text>
</comment>
<gene>
    <name evidence="1" type="ORF">XCR1_1880002</name>
</gene>